<comment type="caution">
    <text evidence="1">The sequence shown here is derived from an EMBL/GenBank/DDBJ whole genome shotgun (WGS) entry which is preliminary data.</text>
</comment>
<reference evidence="1 2" key="1">
    <citation type="journal article" date="2024" name="Genome Biol. Evol.">
        <title>Chromosome-level genome assembly of the viviparous eelpout Zoarces viviparus.</title>
        <authorList>
            <person name="Fuhrmann N."/>
            <person name="Brasseur M.V."/>
            <person name="Bakowski C.E."/>
            <person name="Podsiadlowski L."/>
            <person name="Prost S."/>
            <person name="Krehenwinkel H."/>
            <person name="Mayer C."/>
        </authorList>
    </citation>
    <scope>NUCLEOTIDE SEQUENCE [LARGE SCALE GENOMIC DNA]</scope>
    <source>
        <strain evidence="1">NO-MEL_2022_Ind0_liver</strain>
    </source>
</reference>
<accession>A0AAW1F226</accession>
<sequence length="75" mass="8219">MSVVLSFLKATASPTDIATNGSARRRLSAGGGLEREHLICTRHQNTEKRLVSRFKETPQAAFVFSASFLLPLSDQ</sequence>
<protein>
    <submittedName>
        <fullName evidence="1">Uncharacterized protein</fullName>
    </submittedName>
</protein>
<name>A0AAW1F226_ZOAVI</name>
<dbReference type="EMBL" id="JBCEZU010000111">
    <property type="protein sequence ID" value="KAK9528637.1"/>
    <property type="molecule type" value="Genomic_DNA"/>
</dbReference>
<evidence type="ECO:0000313" key="2">
    <source>
        <dbReference type="Proteomes" id="UP001488805"/>
    </source>
</evidence>
<dbReference type="AlphaFoldDB" id="A0AAW1F226"/>
<organism evidence="1 2">
    <name type="scientific">Zoarces viviparus</name>
    <name type="common">Viviparous eelpout</name>
    <name type="synonym">Blennius viviparus</name>
    <dbReference type="NCBI Taxonomy" id="48416"/>
    <lineage>
        <taxon>Eukaryota</taxon>
        <taxon>Metazoa</taxon>
        <taxon>Chordata</taxon>
        <taxon>Craniata</taxon>
        <taxon>Vertebrata</taxon>
        <taxon>Euteleostomi</taxon>
        <taxon>Actinopterygii</taxon>
        <taxon>Neopterygii</taxon>
        <taxon>Teleostei</taxon>
        <taxon>Neoteleostei</taxon>
        <taxon>Acanthomorphata</taxon>
        <taxon>Eupercaria</taxon>
        <taxon>Perciformes</taxon>
        <taxon>Cottioidei</taxon>
        <taxon>Zoarcales</taxon>
        <taxon>Zoarcidae</taxon>
        <taxon>Zoarcinae</taxon>
        <taxon>Zoarces</taxon>
    </lineage>
</organism>
<dbReference type="Proteomes" id="UP001488805">
    <property type="component" value="Unassembled WGS sequence"/>
</dbReference>
<proteinExistence type="predicted"/>
<evidence type="ECO:0000313" key="1">
    <source>
        <dbReference type="EMBL" id="KAK9528637.1"/>
    </source>
</evidence>
<gene>
    <name evidence="1" type="ORF">VZT92_012789</name>
</gene>
<keyword evidence="2" id="KW-1185">Reference proteome</keyword>